<accession>A0A3M7S3H7</accession>
<comment type="caution">
    <text evidence="1">The sequence shown here is derived from an EMBL/GenBank/DDBJ whole genome shotgun (WGS) entry which is preliminary data.</text>
</comment>
<evidence type="ECO:0000313" key="2">
    <source>
        <dbReference type="Proteomes" id="UP000276133"/>
    </source>
</evidence>
<organism evidence="1 2">
    <name type="scientific">Brachionus plicatilis</name>
    <name type="common">Marine rotifer</name>
    <name type="synonym">Brachionus muelleri</name>
    <dbReference type="NCBI Taxonomy" id="10195"/>
    <lineage>
        <taxon>Eukaryota</taxon>
        <taxon>Metazoa</taxon>
        <taxon>Spiralia</taxon>
        <taxon>Gnathifera</taxon>
        <taxon>Rotifera</taxon>
        <taxon>Eurotatoria</taxon>
        <taxon>Monogononta</taxon>
        <taxon>Pseudotrocha</taxon>
        <taxon>Ploima</taxon>
        <taxon>Brachionidae</taxon>
        <taxon>Brachionus</taxon>
    </lineage>
</organism>
<keyword evidence="2" id="KW-1185">Reference proteome</keyword>
<proteinExistence type="predicted"/>
<evidence type="ECO:0000313" key="1">
    <source>
        <dbReference type="EMBL" id="RNA30157.1"/>
    </source>
</evidence>
<reference evidence="1 2" key="1">
    <citation type="journal article" date="2018" name="Sci. Rep.">
        <title>Genomic signatures of local adaptation to the degree of environmental predictability in rotifers.</title>
        <authorList>
            <person name="Franch-Gras L."/>
            <person name="Hahn C."/>
            <person name="Garcia-Roger E.M."/>
            <person name="Carmona M.J."/>
            <person name="Serra M."/>
            <person name="Gomez A."/>
        </authorList>
    </citation>
    <scope>NUCLEOTIDE SEQUENCE [LARGE SCALE GENOMIC DNA]</scope>
    <source>
        <strain evidence="1">HYR1</strain>
    </source>
</reference>
<gene>
    <name evidence="1" type="ORF">BpHYR1_000747</name>
</gene>
<dbReference type="Proteomes" id="UP000276133">
    <property type="component" value="Unassembled WGS sequence"/>
</dbReference>
<dbReference type="AlphaFoldDB" id="A0A3M7S3H7"/>
<sequence>MKNVRKIVFNTSSQIESNLEIYKHLKFRKIQKNRSEKPEYDFKFQHPFEKMKFKVYFNQKSTGTR</sequence>
<protein>
    <submittedName>
        <fullName evidence="1">Uncharacterized protein</fullName>
    </submittedName>
</protein>
<name>A0A3M7S3H7_BRAPC</name>
<dbReference type="EMBL" id="REGN01002120">
    <property type="protein sequence ID" value="RNA30157.1"/>
    <property type="molecule type" value="Genomic_DNA"/>
</dbReference>